<keyword evidence="4 8" id="KW-0378">Hydrolase</keyword>
<protein>
    <submittedName>
        <fullName evidence="11 13">Furin 1</fullName>
    </submittedName>
</protein>
<evidence type="ECO:0000256" key="6">
    <source>
        <dbReference type="ARBA" id="ARBA00023157"/>
    </source>
</evidence>
<dbReference type="GO" id="GO:0005802">
    <property type="term" value="C:trans-Golgi network"/>
    <property type="evidence" value="ECO:0007669"/>
    <property type="project" value="TreeGrafter"/>
</dbReference>
<keyword evidence="6" id="KW-1015">Disulfide bond</keyword>
<dbReference type="InterPro" id="IPR023828">
    <property type="entry name" value="Peptidase_S8_Ser-AS"/>
</dbReference>
<dbReference type="EMBL" id="LK028590">
    <property type="protein sequence ID" value="CDS23353.1"/>
    <property type="molecule type" value="Genomic_DNA"/>
</dbReference>
<reference evidence="11 12" key="1">
    <citation type="journal article" date="2013" name="Nature">
        <title>The genomes of four tapeworm species reveal adaptations to parasitism.</title>
        <authorList>
            <person name="Tsai I.J."/>
            <person name="Zarowiecki M."/>
            <person name="Holroyd N."/>
            <person name="Garciarrubio A."/>
            <person name="Sanchez-Flores A."/>
            <person name="Brooks K.L."/>
            <person name="Tracey A."/>
            <person name="Bobes R.J."/>
            <person name="Fragoso G."/>
            <person name="Sciutto E."/>
            <person name="Aslett M."/>
            <person name="Beasley H."/>
            <person name="Bennett H.M."/>
            <person name="Cai J."/>
            <person name="Camicia F."/>
            <person name="Clark R."/>
            <person name="Cucher M."/>
            <person name="De Silva N."/>
            <person name="Day T.A."/>
            <person name="Deplazes P."/>
            <person name="Estrada K."/>
            <person name="Fernandez C."/>
            <person name="Holland P.W."/>
            <person name="Hou J."/>
            <person name="Hu S."/>
            <person name="Huckvale T."/>
            <person name="Hung S.S."/>
            <person name="Kamenetzky L."/>
            <person name="Keane J.A."/>
            <person name="Kiss F."/>
            <person name="Koziol U."/>
            <person name="Lambert O."/>
            <person name="Liu K."/>
            <person name="Luo X."/>
            <person name="Luo Y."/>
            <person name="Macchiaroli N."/>
            <person name="Nichol S."/>
            <person name="Paps J."/>
            <person name="Parkinson J."/>
            <person name="Pouchkina-Stantcheva N."/>
            <person name="Riddiford N."/>
            <person name="Rosenzvit M."/>
            <person name="Salinas G."/>
            <person name="Wasmuth J.D."/>
            <person name="Zamanian M."/>
            <person name="Zheng Y."/>
            <person name="Cai X."/>
            <person name="Soberon X."/>
            <person name="Olson P.D."/>
            <person name="Laclette J.P."/>
            <person name="Brehm K."/>
            <person name="Berriman M."/>
            <person name="Garciarrubio A."/>
            <person name="Bobes R.J."/>
            <person name="Fragoso G."/>
            <person name="Sanchez-Flores A."/>
            <person name="Estrada K."/>
            <person name="Cevallos M.A."/>
            <person name="Morett E."/>
            <person name="Gonzalez V."/>
            <person name="Portillo T."/>
            <person name="Ochoa-Leyva A."/>
            <person name="Jose M.V."/>
            <person name="Sciutto E."/>
            <person name="Landa A."/>
            <person name="Jimenez L."/>
            <person name="Valdes V."/>
            <person name="Carrero J.C."/>
            <person name="Larralde C."/>
            <person name="Morales-Montor J."/>
            <person name="Limon-Lason J."/>
            <person name="Soberon X."/>
            <person name="Laclette J.P."/>
        </authorList>
    </citation>
    <scope>NUCLEOTIDE SEQUENCE [LARGE SCALE GENOMIC DNA]</scope>
</reference>
<dbReference type="InterPro" id="IPR015500">
    <property type="entry name" value="Peptidase_S8_subtilisin-rel"/>
</dbReference>
<dbReference type="PROSITE" id="PS51892">
    <property type="entry name" value="SUBTILASE"/>
    <property type="match status" value="1"/>
</dbReference>
<dbReference type="OrthoDB" id="300641at2759"/>
<keyword evidence="2" id="KW-0165">Cleavage on pair of basic residues</keyword>
<feature type="active site" description="Charge relay system" evidence="7 8">
    <location>
        <position position="232"/>
    </location>
</feature>
<reference evidence="11" key="2">
    <citation type="submission" date="2014-06" db="EMBL/GenBank/DDBJ databases">
        <authorList>
            <person name="Aslett M."/>
        </authorList>
    </citation>
    <scope>NUCLEOTIDE SEQUENCE</scope>
</reference>
<feature type="chain" id="PRO_5033211014" evidence="9">
    <location>
        <begin position="27"/>
        <end position="705"/>
    </location>
</feature>
<dbReference type="GO" id="GO:0000139">
    <property type="term" value="C:Golgi membrane"/>
    <property type="evidence" value="ECO:0007669"/>
    <property type="project" value="TreeGrafter"/>
</dbReference>
<comment type="similarity">
    <text evidence="8">Belongs to the peptidase S8 family.</text>
</comment>
<dbReference type="PROSITE" id="PS51829">
    <property type="entry name" value="P_HOMO_B"/>
    <property type="match status" value="1"/>
</dbReference>
<evidence type="ECO:0000256" key="4">
    <source>
        <dbReference type="ARBA" id="ARBA00022801"/>
    </source>
</evidence>
<evidence type="ECO:0000256" key="3">
    <source>
        <dbReference type="ARBA" id="ARBA00022729"/>
    </source>
</evidence>
<feature type="domain" description="P/Homo B" evidence="10">
    <location>
        <begin position="512"/>
        <end position="651"/>
    </location>
</feature>
<dbReference type="InterPro" id="IPR000209">
    <property type="entry name" value="Peptidase_S8/S53_dom"/>
</dbReference>
<dbReference type="Pfam" id="PF01483">
    <property type="entry name" value="P_proprotein"/>
    <property type="match status" value="1"/>
</dbReference>
<dbReference type="SUPFAM" id="SSF49785">
    <property type="entry name" value="Galactose-binding domain-like"/>
    <property type="match status" value="1"/>
</dbReference>
<dbReference type="Gene3D" id="2.60.120.260">
    <property type="entry name" value="Galactose-binding domain-like"/>
    <property type="match status" value="1"/>
</dbReference>
<evidence type="ECO:0000313" key="11">
    <source>
        <dbReference type="EMBL" id="CDS23353.1"/>
    </source>
</evidence>
<dbReference type="PANTHER" id="PTHR42884:SF23">
    <property type="entry name" value="FURIN-LIKE PROTEASE 2"/>
    <property type="match status" value="1"/>
</dbReference>
<reference evidence="13" key="3">
    <citation type="submission" date="2020-10" db="UniProtKB">
        <authorList>
            <consortium name="WormBaseParasite"/>
        </authorList>
    </citation>
    <scope>IDENTIFICATION</scope>
</reference>
<evidence type="ECO:0000256" key="8">
    <source>
        <dbReference type="PROSITE-ProRule" id="PRU01240"/>
    </source>
</evidence>
<keyword evidence="1 8" id="KW-0645">Protease</keyword>
<dbReference type="InterPro" id="IPR034182">
    <property type="entry name" value="Kexin/furin"/>
</dbReference>
<evidence type="ECO:0000256" key="2">
    <source>
        <dbReference type="ARBA" id="ARBA00022685"/>
    </source>
</evidence>
<dbReference type="Gene3D" id="3.40.50.200">
    <property type="entry name" value="Peptidase S8/S53 domain"/>
    <property type="match status" value="1"/>
</dbReference>
<dbReference type="InterPro" id="IPR008979">
    <property type="entry name" value="Galactose-bd-like_sf"/>
</dbReference>
<evidence type="ECO:0000313" key="13">
    <source>
        <dbReference type="WBParaSite" id="EgrG_000086100"/>
    </source>
</evidence>
<sequence>MRSFNHVSHQMVQAFSLLCLMALAHSYKSHFLIKGEPKDHELQKFIEDNSLAYHFCDCMGPDLHYFVTDRTGNELLELYESCRFLPWVSYVEHQPQFPVEKKALAFYPHPRPYKVVELPDDDEYILAVKKRAEKMRFTVTFNDPNSRDMWQFLNDGNSNAGEYAGIDLNVYPVYISNITGKGVIGIIVDDALDTTHDDLLPNIQLNLTADLVNVTRKDARGTDARMDKVDNHGTEVAGLFAAVANNSICAFGVAYNATLGGVRLLGNRVTDFMVGEALTLFSDVANIYISSWGPTDDGRTLRSPGKYMNSALKESGTKGNHGRGSVFVFPAGNGGAMGDNCGADGFVNHPNVIAVSAVSENGLPPVYSEACSAVAVAVPVGGAQDRLTFKFQLNTQKLFVYTTKINNLCTGSFVGTSASNPIAAGVIALAMEANPNLTPRDVSALLALSGRIPSPSAVDFSINGGGLLVSHTYGSGLLNAVRMVKLARHWKPLGQRKLCFLYKGEWRDANKLFNETKPKSFTSKFWKTLFSGRSIKFTFNFKSPTCGVEVLEMVRVGMQWTSVHRGSIEVFLTSPSGQVANLLMVRFRDHYNGLSQMIWKSLIHTGESCHGKWIVTVRDTGQRAWPLRSSRGKPSGSVLFIGMEMVGTSRNESAFDRNKEEIVKNWHQIQIVAQDLNRAVQLDRRQIANLYNWKRWCMLKENMED</sequence>
<dbReference type="PRINTS" id="PR00723">
    <property type="entry name" value="SUBTILISIN"/>
</dbReference>
<gene>
    <name evidence="11" type="ORF">EgrG_000086100</name>
</gene>
<dbReference type="InterPro" id="IPR002884">
    <property type="entry name" value="P_dom"/>
</dbReference>
<dbReference type="InterPro" id="IPR036852">
    <property type="entry name" value="Peptidase_S8/S53_dom_sf"/>
</dbReference>
<dbReference type="GO" id="GO:0004252">
    <property type="term" value="F:serine-type endopeptidase activity"/>
    <property type="evidence" value="ECO:0007669"/>
    <property type="project" value="UniProtKB-UniRule"/>
</dbReference>
<feature type="active site" description="Charge relay system" evidence="7 8">
    <location>
        <position position="417"/>
    </location>
</feature>
<dbReference type="AlphaFoldDB" id="A0A068X0C5"/>
<dbReference type="WBParaSite" id="EgrG_000086100">
    <property type="protein sequence ID" value="EgrG_000086100"/>
    <property type="gene ID" value="EgrG_000086100"/>
</dbReference>
<dbReference type="Pfam" id="PF00082">
    <property type="entry name" value="Peptidase_S8"/>
    <property type="match status" value="1"/>
</dbReference>
<dbReference type="PANTHER" id="PTHR42884">
    <property type="entry name" value="PROPROTEIN CONVERTASE SUBTILISIN/KEXIN-RELATED"/>
    <property type="match status" value="1"/>
</dbReference>
<evidence type="ECO:0000256" key="5">
    <source>
        <dbReference type="ARBA" id="ARBA00022825"/>
    </source>
</evidence>
<dbReference type="Proteomes" id="UP000492820">
    <property type="component" value="Unassembled WGS sequence"/>
</dbReference>
<evidence type="ECO:0000259" key="10">
    <source>
        <dbReference type="PROSITE" id="PS51829"/>
    </source>
</evidence>
<dbReference type="SUPFAM" id="SSF52743">
    <property type="entry name" value="Subtilisin-like"/>
    <property type="match status" value="1"/>
</dbReference>
<dbReference type="PROSITE" id="PS00138">
    <property type="entry name" value="SUBTILASE_SER"/>
    <property type="match status" value="1"/>
</dbReference>
<dbReference type="CDD" id="cd04059">
    <property type="entry name" value="Peptidases_S8_Protein_convertases_Kexins_Furin-like"/>
    <property type="match status" value="1"/>
</dbReference>
<accession>A0A068X0C5</accession>
<proteinExistence type="inferred from homology"/>
<name>A0A068X0C5_ECHGR</name>
<dbReference type="GO" id="GO:0016485">
    <property type="term" value="P:protein processing"/>
    <property type="evidence" value="ECO:0007669"/>
    <property type="project" value="TreeGrafter"/>
</dbReference>
<keyword evidence="3 9" id="KW-0732">Signal</keyword>
<organism evidence="11">
    <name type="scientific">Echinococcus granulosus</name>
    <name type="common">Hydatid tapeworm</name>
    <dbReference type="NCBI Taxonomy" id="6210"/>
    <lineage>
        <taxon>Eukaryota</taxon>
        <taxon>Metazoa</taxon>
        <taxon>Spiralia</taxon>
        <taxon>Lophotrochozoa</taxon>
        <taxon>Platyhelminthes</taxon>
        <taxon>Cestoda</taxon>
        <taxon>Eucestoda</taxon>
        <taxon>Cyclophyllidea</taxon>
        <taxon>Taeniidae</taxon>
        <taxon>Echinococcus</taxon>
        <taxon>Echinococcus granulosus group</taxon>
    </lineage>
</organism>
<evidence type="ECO:0000313" key="12">
    <source>
        <dbReference type="Proteomes" id="UP000492820"/>
    </source>
</evidence>
<evidence type="ECO:0000256" key="7">
    <source>
        <dbReference type="PIRSR" id="PIRSR615500-1"/>
    </source>
</evidence>
<feature type="signal peptide" evidence="9">
    <location>
        <begin position="1"/>
        <end position="26"/>
    </location>
</feature>
<evidence type="ECO:0000256" key="9">
    <source>
        <dbReference type="SAM" id="SignalP"/>
    </source>
</evidence>
<keyword evidence="5 8" id="KW-0720">Serine protease</keyword>
<evidence type="ECO:0000256" key="1">
    <source>
        <dbReference type="ARBA" id="ARBA00022670"/>
    </source>
</evidence>
<feature type="active site" description="Charge relay system" evidence="7 8">
    <location>
        <position position="189"/>
    </location>
</feature>